<reference evidence="2 3" key="1">
    <citation type="submission" date="2018-04" db="EMBL/GenBank/DDBJ databases">
        <title>Complete genome uncultured novel isolate.</title>
        <authorList>
            <person name="Merlino G."/>
        </authorList>
    </citation>
    <scope>NUCLEOTIDE SEQUENCE [LARGE SCALE GENOMIC DNA]</scope>
    <source>
        <strain evidence="3">R1DC9</strain>
    </source>
</reference>
<dbReference type="GO" id="GO:0004177">
    <property type="term" value="F:aminopeptidase activity"/>
    <property type="evidence" value="ECO:0007669"/>
    <property type="project" value="TreeGrafter"/>
</dbReference>
<dbReference type="GO" id="GO:0005829">
    <property type="term" value="C:cytosol"/>
    <property type="evidence" value="ECO:0007669"/>
    <property type="project" value="TreeGrafter"/>
</dbReference>
<dbReference type="GO" id="GO:0008237">
    <property type="term" value="F:metallopeptidase activity"/>
    <property type="evidence" value="ECO:0007669"/>
    <property type="project" value="InterPro"/>
</dbReference>
<protein>
    <submittedName>
        <fullName evidence="2">DgsA anti-repressor MtfA</fullName>
    </submittedName>
</protein>
<dbReference type="InterPro" id="IPR010384">
    <property type="entry name" value="MtfA_fam"/>
</dbReference>
<dbReference type="CDD" id="cd20170">
    <property type="entry name" value="Peptidase_M90-like"/>
    <property type="match status" value="1"/>
</dbReference>
<dbReference type="Proteomes" id="UP000298616">
    <property type="component" value="Chromosome"/>
</dbReference>
<dbReference type="Gene3D" id="1.10.472.150">
    <property type="entry name" value="Glucose-regulated metallo-peptidase M90, N-terminal domain"/>
    <property type="match status" value="1"/>
</dbReference>
<evidence type="ECO:0000313" key="3">
    <source>
        <dbReference type="Proteomes" id="UP000298616"/>
    </source>
</evidence>
<dbReference type="AlphaFoldDB" id="A0A4D7JMU1"/>
<keyword evidence="1" id="KW-1133">Transmembrane helix</keyword>
<dbReference type="KEGG" id="fpf:DCC35_18800"/>
<dbReference type="SUPFAM" id="SSF55486">
    <property type="entry name" value="Metalloproteases ('zincins'), catalytic domain"/>
    <property type="match status" value="1"/>
</dbReference>
<evidence type="ECO:0000256" key="1">
    <source>
        <dbReference type="SAM" id="Phobius"/>
    </source>
</evidence>
<dbReference type="PANTHER" id="PTHR30164">
    <property type="entry name" value="MTFA PEPTIDASE"/>
    <property type="match status" value="1"/>
</dbReference>
<keyword evidence="1" id="KW-0472">Membrane</keyword>
<sequence length="255" mass="30436">MVFSVIRSTLIYFFPTLVNFFLIVYKLPVHRKKILEKYFKYYNDLPDEKLKEEFRKRVQRFIALKQFIPRGGLTEVSEEMKVLIAASAIQITFGYPSVYFKHFSRILIYPDNYYSTITGKYHKGEVNLRGLIVLSWKNFVEGYMDHTDGINLGIHEMSHALKFENKIVNKEYNYIPESAIRRFKYIALREMALLKKIDSHLFRGYASTNYHEFFAVSIENFFEKPLELFEFDRDLYFAVAQLLNQDILNSKYRIN</sequence>
<dbReference type="InterPro" id="IPR024079">
    <property type="entry name" value="MetalloPept_cat_dom_sf"/>
</dbReference>
<name>A0A4D7JMU1_9BACT</name>
<gene>
    <name evidence="2" type="ORF">DCC35_18800</name>
</gene>
<dbReference type="Pfam" id="PF06167">
    <property type="entry name" value="Peptidase_M90"/>
    <property type="match status" value="1"/>
</dbReference>
<dbReference type="PANTHER" id="PTHR30164:SF2">
    <property type="entry name" value="PROTEIN MTFA"/>
    <property type="match status" value="1"/>
</dbReference>
<organism evidence="2 3">
    <name type="scientific">Mangrovivirga cuniculi</name>
    <dbReference type="NCBI Taxonomy" id="2715131"/>
    <lineage>
        <taxon>Bacteria</taxon>
        <taxon>Pseudomonadati</taxon>
        <taxon>Bacteroidota</taxon>
        <taxon>Cytophagia</taxon>
        <taxon>Cytophagales</taxon>
        <taxon>Mangrovivirgaceae</taxon>
        <taxon>Mangrovivirga</taxon>
    </lineage>
</organism>
<dbReference type="OrthoDB" id="9786424at2"/>
<evidence type="ECO:0000313" key="2">
    <source>
        <dbReference type="EMBL" id="QCK17139.1"/>
    </source>
</evidence>
<dbReference type="InterPro" id="IPR042252">
    <property type="entry name" value="MtfA_N"/>
</dbReference>
<proteinExistence type="predicted"/>
<feature type="transmembrane region" description="Helical" evidence="1">
    <location>
        <begin position="6"/>
        <end position="25"/>
    </location>
</feature>
<dbReference type="Gene3D" id="3.40.390.10">
    <property type="entry name" value="Collagenase (Catalytic Domain)"/>
    <property type="match status" value="1"/>
</dbReference>
<dbReference type="EMBL" id="CP028923">
    <property type="protein sequence ID" value="QCK17139.1"/>
    <property type="molecule type" value="Genomic_DNA"/>
</dbReference>
<accession>A0A4D7JMU1</accession>
<keyword evidence="3" id="KW-1185">Reference proteome</keyword>
<keyword evidence="1" id="KW-0812">Transmembrane</keyword>